<dbReference type="SUPFAM" id="SSF82544">
    <property type="entry name" value="GckA/TtuD-like"/>
    <property type="match status" value="1"/>
</dbReference>
<keyword evidence="3 7" id="KW-0418">Kinase</keyword>
<dbReference type="Pfam" id="PF13660">
    <property type="entry name" value="DUF4147"/>
    <property type="match status" value="1"/>
</dbReference>
<dbReference type="AlphaFoldDB" id="A0A0S6VXH6"/>
<sequence length="443" mass="46502">MNELLRQHAREIFAAGLRAVDPIAAIQRHVRRDGAVLTVGSTRYDLHAYRHIYVIGGGKAGASMAQAIEEILGDRITAGWVNVKYAHLAPTHIIALHEAGHPVPDREGAHGVRQMIAMIGQATAEDLVICLISGGGSALLPAPAEGISLEEKQAVTSLLLRCGATIHEMNAIRKHISAIKGGQLARIVAPATMISLILSDVIGDPLDTIASGPTVPDTFTFADCLSMFERFHLLEQLPRSVRDHVMRGARGEIAETPKPGDPLFDRTQNLIIASNIQAAQAAADQARSLGYHALILSSSIAGETRVVANVHAAILKEIVQSGNPLPRPACIVSGGETTVTIQGNGLGGRNQEFALSAALDIAGLPGVVVLSAGTDGTDGPTDAAGAVADGETVTRAKRQGLEPGAFLTNNDSYHFFDALGDLVKTGPTHTNVMDLRILLANAA</sequence>
<organism evidence="7 8">
    <name type="scientific">Candidatus Moduliflexus flocculans</name>
    <dbReference type="NCBI Taxonomy" id="1499966"/>
    <lineage>
        <taxon>Bacteria</taxon>
        <taxon>Candidatus Moduliflexota</taxon>
        <taxon>Candidatus Moduliflexia</taxon>
        <taxon>Candidatus Moduliflexales</taxon>
        <taxon>Candidatus Moduliflexaceae</taxon>
    </lineage>
</organism>
<evidence type="ECO:0000256" key="3">
    <source>
        <dbReference type="ARBA" id="ARBA00022777"/>
    </source>
</evidence>
<dbReference type="InterPro" id="IPR039760">
    <property type="entry name" value="MOFRL_protein"/>
</dbReference>
<dbReference type="HOGENOM" id="CLU_032279_1_1_0"/>
<dbReference type="GO" id="GO:0005737">
    <property type="term" value="C:cytoplasm"/>
    <property type="evidence" value="ECO:0007669"/>
    <property type="project" value="TreeGrafter"/>
</dbReference>
<dbReference type="PANTHER" id="PTHR12227">
    <property type="entry name" value="GLYCERATE KINASE"/>
    <property type="match status" value="1"/>
</dbReference>
<evidence type="ECO:0000256" key="1">
    <source>
        <dbReference type="ARBA" id="ARBA00022679"/>
    </source>
</evidence>
<dbReference type="Gene3D" id="3.40.1480.10">
    <property type="entry name" value="MOFRL domain"/>
    <property type="match status" value="1"/>
</dbReference>
<evidence type="ECO:0000259" key="5">
    <source>
        <dbReference type="Pfam" id="PF05161"/>
    </source>
</evidence>
<proteinExistence type="predicted"/>
<dbReference type="GO" id="GO:0008887">
    <property type="term" value="F:glycerate kinase activity"/>
    <property type="evidence" value="ECO:0007669"/>
    <property type="project" value="InterPro"/>
</dbReference>
<dbReference type="Proteomes" id="UP000030700">
    <property type="component" value="Unassembled WGS sequence"/>
</dbReference>
<keyword evidence="1" id="KW-0808">Transferase</keyword>
<dbReference type="InterPro" id="IPR037035">
    <property type="entry name" value="GK-like_C_sf"/>
</dbReference>
<evidence type="ECO:0000313" key="8">
    <source>
        <dbReference type="Proteomes" id="UP000030700"/>
    </source>
</evidence>
<evidence type="ECO:0000313" key="7">
    <source>
        <dbReference type="EMBL" id="GAK50537.1"/>
    </source>
</evidence>
<gene>
    <name evidence="7" type="ORF">U14_01768</name>
</gene>
<evidence type="ECO:0000256" key="2">
    <source>
        <dbReference type="ARBA" id="ARBA00022741"/>
    </source>
</evidence>
<dbReference type="InterPro" id="IPR025286">
    <property type="entry name" value="MOFRL_assoc_dom"/>
</dbReference>
<dbReference type="STRING" id="1499966.U14_01768"/>
<accession>A0A0S6VXH6</accession>
<dbReference type="InterPro" id="IPR038614">
    <property type="entry name" value="GK_N_sf"/>
</dbReference>
<dbReference type="GO" id="GO:0005524">
    <property type="term" value="F:ATP binding"/>
    <property type="evidence" value="ECO:0007669"/>
    <property type="project" value="UniProtKB-KW"/>
</dbReference>
<dbReference type="FunFam" id="3.40.50.10180:FF:000001">
    <property type="entry name" value="Glycerate kinase"/>
    <property type="match status" value="1"/>
</dbReference>
<feature type="domain" description="MOFRL-associated" evidence="6">
    <location>
        <begin position="8"/>
        <end position="245"/>
    </location>
</feature>
<evidence type="ECO:0000256" key="4">
    <source>
        <dbReference type="ARBA" id="ARBA00022840"/>
    </source>
</evidence>
<keyword evidence="8" id="KW-1185">Reference proteome</keyword>
<dbReference type="FunFam" id="3.40.1480.10:FF:000002">
    <property type="entry name" value="Glycerate kinase"/>
    <property type="match status" value="1"/>
</dbReference>
<name>A0A0S6VXH6_9BACT</name>
<dbReference type="Gene3D" id="3.40.50.10180">
    <property type="entry name" value="Glycerate kinase, MOFRL-like N-terminal domain"/>
    <property type="match status" value="1"/>
</dbReference>
<keyword evidence="2" id="KW-0547">Nucleotide-binding</keyword>
<protein>
    <submittedName>
        <fullName evidence="7">Glycerate 2-kinase</fullName>
    </submittedName>
</protein>
<feature type="domain" description="MOFRL" evidence="5">
    <location>
        <begin position="329"/>
        <end position="434"/>
    </location>
</feature>
<dbReference type="InterPro" id="IPR007835">
    <property type="entry name" value="MOFRL"/>
</dbReference>
<dbReference type="Pfam" id="PF05161">
    <property type="entry name" value="MOFRL"/>
    <property type="match status" value="1"/>
</dbReference>
<dbReference type="PANTHER" id="PTHR12227:SF0">
    <property type="entry name" value="GLYCERATE KINASE"/>
    <property type="match status" value="1"/>
</dbReference>
<keyword evidence="4" id="KW-0067">ATP-binding</keyword>
<evidence type="ECO:0000259" key="6">
    <source>
        <dbReference type="Pfam" id="PF13660"/>
    </source>
</evidence>
<dbReference type="EMBL" id="DF820456">
    <property type="protein sequence ID" value="GAK50537.1"/>
    <property type="molecule type" value="Genomic_DNA"/>
</dbReference>
<reference evidence="7 8" key="1">
    <citation type="journal article" date="2015" name="PeerJ">
        <title>First genomic representation of candidate bacterial phylum KSB3 points to enhanced environmental sensing as a trigger of wastewater bulking.</title>
        <authorList>
            <person name="Sekiguchi Y."/>
            <person name="Ohashi A."/>
            <person name="Parks D.H."/>
            <person name="Yamauchi T."/>
            <person name="Tyson G.W."/>
            <person name="Hugenholtz P."/>
        </authorList>
    </citation>
    <scope>NUCLEOTIDE SEQUENCE [LARGE SCALE GENOMIC DNA]</scope>
</reference>